<proteinExistence type="inferred from homology"/>
<protein>
    <recommendedName>
        <fullName evidence="3">AP-3 complex subunit delta</fullName>
    </recommendedName>
</protein>
<dbReference type="InterPro" id="IPR002553">
    <property type="entry name" value="Clathrin/coatomer_adapt-like_N"/>
</dbReference>
<dbReference type="AlphaFoldDB" id="A0AAV2QKN9"/>
<evidence type="ECO:0000256" key="4">
    <source>
        <dbReference type="ARBA" id="ARBA00022448"/>
    </source>
</evidence>
<dbReference type="Pfam" id="PF01602">
    <property type="entry name" value="Adaptin_N"/>
    <property type="match status" value="1"/>
</dbReference>
<evidence type="ECO:0000313" key="10">
    <source>
        <dbReference type="Proteomes" id="UP001497623"/>
    </source>
</evidence>
<dbReference type="GO" id="GO:0048490">
    <property type="term" value="P:anterograde synaptic vesicle transport"/>
    <property type="evidence" value="ECO:0007669"/>
    <property type="project" value="TreeGrafter"/>
</dbReference>
<dbReference type="GO" id="GO:0030123">
    <property type="term" value="C:AP-3 adaptor complex"/>
    <property type="evidence" value="ECO:0007669"/>
    <property type="project" value="InterPro"/>
</dbReference>
<evidence type="ECO:0000256" key="3">
    <source>
        <dbReference type="ARBA" id="ARBA00015717"/>
    </source>
</evidence>
<dbReference type="Gene3D" id="1.25.10.10">
    <property type="entry name" value="Leucine-rich Repeat Variant"/>
    <property type="match status" value="1"/>
</dbReference>
<evidence type="ECO:0000256" key="7">
    <source>
        <dbReference type="ARBA" id="ARBA00023136"/>
    </source>
</evidence>
<dbReference type="EMBL" id="CAXKWB010006893">
    <property type="protein sequence ID" value="CAL4084851.1"/>
    <property type="molecule type" value="Genomic_DNA"/>
</dbReference>
<dbReference type="PIRSF" id="PIRSF037092">
    <property type="entry name" value="AP3_complex_delta"/>
    <property type="match status" value="1"/>
</dbReference>
<feature type="domain" description="Clathrin/coatomer adaptor adaptin-like N-terminal" evidence="8">
    <location>
        <begin position="32"/>
        <end position="581"/>
    </location>
</feature>
<name>A0AAV2QKN9_MEGNR</name>
<comment type="caution">
    <text evidence="9">The sequence shown here is derived from an EMBL/GenBank/DDBJ whole genome shotgun (WGS) entry which is preliminary data.</text>
</comment>
<dbReference type="Proteomes" id="UP001497623">
    <property type="component" value="Unassembled WGS sequence"/>
</dbReference>
<accession>A0AAV2QKN9</accession>
<comment type="subcellular location">
    <subcellularLocation>
        <location evidence="1">Endomembrane system</location>
    </subcellularLocation>
</comment>
<dbReference type="InterPro" id="IPR011989">
    <property type="entry name" value="ARM-like"/>
</dbReference>
<dbReference type="GO" id="GO:0098830">
    <property type="term" value="C:presynaptic endosome"/>
    <property type="evidence" value="ECO:0007669"/>
    <property type="project" value="TreeGrafter"/>
</dbReference>
<keyword evidence="7" id="KW-0472">Membrane</keyword>
<dbReference type="PANTHER" id="PTHR22781">
    <property type="entry name" value="DELTA ADAPTIN-RELATED"/>
    <property type="match status" value="1"/>
</dbReference>
<dbReference type="InterPro" id="IPR016024">
    <property type="entry name" value="ARM-type_fold"/>
</dbReference>
<reference evidence="9 10" key="1">
    <citation type="submission" date="2024-05" db="EMBL/GenBank/DDBJ databases">
        <authorList>
            <person name="Wallberg A."/>
        </authorList>
    </citation>
    <scope>NUCLEOTIDE SEQUENCE [LARGE SCALE GENOMIC DNA]</scope>
</reference>
<dbReference type="GO" id="GO:0016182">
    <property type="term" value="P:synaptic vesicle budding from endosome"/>
    <property type="evidence" value="ECO:0007669"/>
    <property type="project" value="TreeGrafter"/>
</dbReference>
<evidence type="ECO:0000259" key="8">
    <source>
        <dbReference type="Pfam" id="PF01602"/>
    </source>
</evidence>
<evidence type="ECO:0000256" key="2">
    <source>
        <dbReference type="ARBA" id="ARBA00006613"/>
    </source>
</evidence>
<keyword evidence="5" id="KW-0677">Repeat</keyword>
<dbReference type="PANTHER" id="PTHR22781:SF12">
    <property type="entry name" value="AP-3 COMPLEX SUBUNIT DELTA-1"/>
    <property type="match status" value="1"/>
</dbReference>
<dbReference type="GO" id="GO:1904115">
    <property type="term" value="C:axon cytoplasm"/>
    <property type="evidence" value="ECO:0007669"/>
    <property type="project" value="GOC"/>
</dbReference>
<evidence type="ECO:0000256" key="5">
    <source>
        <dbReference type="ARBA" id="ARBA00022737"/>
    </source>
</evidence>
<evidence type="ECO:0000256" key="1">
    <source>
        <dbReference type="ARBA" id="ARBA00004308"/>
    </source>
</evidence>
<gene>
    <name evidence="9" type="ORF">MNOR_LOCUS12538</name>
</gene>
<keyword evidence="6" id="KW-0653">Protein transport</keyword>
<dbReference type="GO" id="GO:0006623">
    <property type="term" value="P:protein targeting to vacuole"/>
    <property type="evidence" value="ECO:0007669"/>
    <property type="project" value="TreeGrafter"/>
</dbReference>
<keyword evidence="4" id="KW-0813">Transport</keyword>
<dbReference type="GO" id="GO:0098943">
    <property type="term" value="P:neurotransmitter receptor transport, postsynaptic endosome to lysosome"/>
    <property type="evidence" value="ECO:0007669"/>
    <property type="project" value="TreeGrafter"/>
</dbReference>
<organism evidence="9 10">
    <name type="scientific">Meganyctiphanes norvegica</name>
    <name type="common">Northern krill</name>
    <name type="synonym">Thysanopoda norvegica</name>
    <dbReference type="NCBI Taxonomy" id="48144"/>
    <lineage>
        <taxon>Eukaryota</taxon>
        <taxon>Metazoa</taxon>
        <taxon>Ecdysozoa</taxon>
        <taxon>Arthropoda</taxon>
        <taxon>Crustacea</taxon>
        <taxon>Multicrustacea</taxon>
        <taxon>Malacostraca</taxon>
        <taxon>Eumalacostraca</taxon>
        <taxon>Eucarida</taxon>
        <taxon>Euphausiacea</taxon>
        <taxon>Euphausiidae</taxon>
        <taxon>Meganyctiphanes</taxon>
    </lineage>
</organism>
<comment type="similarity">
    <text evidence="2">Belongs to the adaptor complexes large subunit family.</text>
</comment>
<keyword evidence="10" id="KW-1185">Reference proteome</keyword>
<dbReference type="InterPro" id="IPR017105">
    <property type="entry name" value="AP3_complex_dsu"/>
</dbReference>
<dbReference type="GO" id="GO:0006896">
    <property type="term" value="P:Golgi to vacuole transport"/>
    <property type="evidence" value="ECO:0007669"/>
    <property type="project" value="TreeGrafter"/>
</dbReference>
<dbReference type="GO" id="GO:0043195">
    <property type="term" value="C:terminal bouton"/>
    <property type="evidence" value="ECO:0007669"/>
    <property type="project" value="TreeGrafter"/>
</dbReference>
<dbReference type="GO" id="GO:0048499">
    <property type="term" value="P:synaptic vesicle membrane organization"/>
    <property type="evidence" value="ECO:0007669"/>
    <property type="project" value="TreeGrafter"/>
</dbReference>
<dbReference type="SUPFAM" id="SSF48371">
    <property type="entry name" value="ARM repeat"/>
    <property type="match status" value="1"/>
</dbReference>
<evidence type="ECO:0000313" key="9">
    <source>
        <dbReference type="EMBL" id="CAL4084851.1"/>
    </source>
</evidence>
<dbReference type="GO" id="GO:0010008">
    <property type="term" value="C:endosome membrane"/>
    <property type="evidence" value="ECO:0007669"/>
    <property type="project" value="TreeGrafter"/>
</dbReference>
<sequence>MALRKVKGNLERMFDKNLTDLVRGIRNNKETESKYIAQCMEEIKSELRQDNLAVKANAVAKLTYLQMLGYDISWAGFNIIEVMSSPKFTYKRIGYLAAAQCFHQDTEVLMLTTNMIRKDLNSQNMYDSGTALTGLACFISSDLARDLANDVMTLLTSTKPYLRKKSVLLLYKVFLKFPEALRPAFPRLKEKLEDPDPGVQSAAVNVICELARKNPKNYLSLAPVFFKLMTSSTNNWMLIKIIKLFGALTPLEPRLGKKLIEPLTNLIHSTSAMSLLYECINTVIAVLISISSGMPNHNASIQLCVQKLRILIEDSDQNLKYLGLLAMSKILKTHPKSVQAHKDLVLQCLDDKDESIRLRALDLLYGMVSKKTVMEIVRRLMTHMDRAEGTMYRDELLQKIILICSQNNFQYITNFEWYISVLVELCGMEGTQHGSLIASQLMDVAIRVVAVREFTVGQMALLLENAHVIVGPAAARSSIAEVLYAAAWICGEFSNLLSNPKASLEAMVRGKVVSLPGHIQAIYIHNMLKLYACIMAQAEEEDDTEMIEEITSLLQERLPLFVSSGDLEVQERASCILQLVNYVAKCHKAGDKVGTDLALLMSGELNPVAPKAQKKVPIPDG</sequence>
<dbReference type="FunFam" id="1.25.10.10:FF:000251">
    <property type="entry name" value="AP-3 complex subunit delta"/>
    <property type="match status" value="1"/>
</dbReference>
<evidence type="ECO:0000256" key="6">
    <source>
        <dbReference type="ARBA" id="ARBA00022927"/>
    </source>
</evidence>